<dbReference type="GO" id="GO:0005737">
    <property type="term" value="C:cytoplasm"/>
    <property type="evidence" value="ECO:0007669"/>
    <property type="project" value="TreeGrafter"/>
</dbReference>
<dbReference type="PANTHER" id="PTHR47282">
    <property type="entry name" value="PGC-1 AND ERR-INDUCED REGULATOR IN MUSCLE PROTEIN 1"/>
    <property type="match status" value="1"/>
</dbReference>
<gene>
    <name evidence="2" type="ORF">SKAU_G00110640</name>
</gene>
<evidence type="ECO:0000256" key="1">
    <source>
        <dbReference type="SAM" id="MobiDB-lite"/>
    </source>
</evidence>
<protein>
    <recommendedName>
        <fullName evidence="4">PGC-1 and ERR-induced regulator in muscle protein 1</fullName>
    </recommendedName>
</protein>
<dbReference type="Proteomes" id="UP001152622">
    <property type="component" value="Chromosome 3"/>
</dbReference>
<evidence type="ECO:0008006" key="4">
    <source>
        <dbReference type="Google" id="ProtNLM"/>
    </source>
</evidence>
<dbReference type="PANTHER" id="PTHR47282:SF1">
    <property type="entry name" value="PGC-1 AND ERR-INDUCED REGULATOR IN MUSCLE PROTEIN 1"/>
    <property type="match status" value="1"/>
</dbReference>
<feature type="compositionally biased region" description="Polar residues" evidence="1">
    <location>
        <begin position="569"/>
        <end position="599"/>
    </location>
</feature>
<dbReference type="InterPro" id="IPR043442">
    <property type="entry name" value="Perm1"/>
</dbReference>
<feature type="region of interest" description="Disordered" evidence="1">
    <location>
        <begin position="334"/>
        <end position="438"/>
    </location>
</feature>
<feature type="compositionally biased region" description="Polar residues" evidence="1">
    <location>
        <begin position="149"/>
        <end position="159"/>
    </location>
</feature>
<dbReference type="AlphaFoldDB" id="A0A9Q1G0F4"/>
<feature type="compositionally biased region" description="Basic and acidic residues" evidence="1">
    <location>
        <begin position="263"/>
        <end position="276"/>
    </location>
</feature>
<feature type="compositionally biased region" description="Low complexity" evidence="1">
    <location>
        <begin position="33"/>
        <end position="50"/>
    </location>
</feature>
<feature type="compositionally biased region" description="Basic and acidic residues" evidence="1">
    <location>
        <begin position="373"/>
        <end position="386"/>
    </location>
</feature>
<feature type="region of interest" description="Disordered" evidence="1">
    <location>
        <begin position="462"/>
        <end position="500"/>
    </location>
</feature>
<name>A0A9Q1G0F4_SYNKA</name>
<proteinExistence type="predicted"/>
<feature type="region of interest" description="Disordered" evidence="1">
    <location>
        <begin position="568"/>
        <end position="599"/>
    </location>
</feature>
<dbReference type="OrthoDB" id="8943218at2759"/>
<organism evidence="2 3">
    <name type="scientific">Synaphobranchus kaupii</name>
    <name type="common">Kaup's arrowtooth eel</name>
    <dbReference type="NCBI Taxonomy" id="118154"/>
    <lineage>
        <taxon>Eukaryota</taxon>
        <taxon>Metazoa</taxon>
        <taxon>Chordata</taxon>
        <taxon>Craniata</taxon>
        <taxon>Vertebrata</taxon>
        <taxon>Euteleostomi</taxon>
        <taxon>Actinopterygii</taxon>
        <taxon>Neopterygii</taxon>
        <taxon>Teleostei</taxon>
        <taxon>Anguilliformes</taxon>
        <taxon>Synaphobranchidae</taxon>
        <taxon>Synaphobranchus</taxon>
    </lineage>
</organism>
<dbReference type="GO" id="GO:0006355">
    <property type="term" value="P:regulation of DNA-templated transcription"/>
    <property type="evidence" value="ECO:0007669"/>
    <property type="project" value="InterPro"/>
</dbReference>
<accession>A0A9Q1G0F4</accession>
<feature type="region of interest" description="Disordered" evidence="1">
    <location>
        <begin position="140"/>
        <end position="197"/>
    </location>
</feature>
<evidence type="ECO:0000313" key="2">
    <source>
        <dbReference type="EMBL" id="KAJ8371036.1"/>
    </source>
</evidence>
<dbReference type="GO" id="GO:0014850">
    <property type="term" value="P:response to muscle activity"/>
    <property type="evidence" value="ECO:0007669"/>
    <property type="project" value="TreeGrafter"/>
</dbReference>
<reference evidence="2" key="1">
    <citation type="journal article" date="2023" name="Science">
        <title>Genome structures resolve the early diversification of teleost fishes.</title>
        <authorList>
            <person name="Parey E."/>
            <person name="Louis A."/>
            <person name="Montfort J."/>
            <person name="Bouchez O."/>
            <person name="Roques C."/>
            <person name="Iampietro C."/>
            <person name="Lluch J."/>
            <person name="Castinel A."/>
            <person name="Donnadieu C."/>
            <person name="Desvignes T."/>
            <person name="Floi Bucao C."/>
            <person name="Jouanno E."/>
            <person name="Wen M."/>
            <person name="Mejri S."/>
            <person name="Dirks R."/>
            <person name="Jansen H."/>
            <person name="Henkel C."/>
            <person name="Chen W.J."/>
            <person name="Zahm M."/>
            <person name="Cabau C."/>
            <person name="Klopp C."/>
            <person name="Thompson A.W."/>
            <person name="Robinson-Rechavi M."/>
            <person name="Braasch I."/>
            <person name="Lecointre G."/>
            <person name="Bobe J."/>
            <person name="Postlethwait J.H."/>
            <person name="Berthelot C."/>
            <person name="Roest Crollius H."/>
            <person name="Guiguen Y."/>
        </authorList>
    </citation>
    <scope>NUCLEOTIDE SEQUENCE</scope>
    <source>
        <strain evidence="2">WJC10195</strain>
    </source>
</reference>
<dbReference type="EMBL" id="JAINUF010000003">
    <property type="protein sequence ID" value="KAJ8371036.1"/>
    <property type="molecule type" value="Genomic_DNA"/>
</dbReference>
<keyword evidence="3" id="KW-1185">Reference proteome</keyword>
<evidence type="ECO:0000313" key="3">
    <source>
        <dbReference type="Proteomes" id="UP001152622"/>
    </source>
</evidence>
<feature type="compositionally biased region" description="Basic and acidic residues" evidence="1">
    <location>
        <begin position="218"/>
        <end position="232"/>
    </location>
</feature>
<sequence length="907" mass="99892">MDDFDYSVQISERDWDIFFQECEECDLLPPALAGADDSGASDADDTTSTSVLPRGSRVAEERDSPAIDEPPDRAGLPVERYLSARDLPRPEDVLSCSEEDSHLESINVFFERLRVTEGGGSFLVEARPKGTRQEVCALEEPSKKPAGLAQSQSYSNQRLTAKEDKVGGTLSTGRGGKDFDRAGKSIETESEEDEAFGPCEPTVELFIREEEWAVDEEWKQEREGELSKDKLLKAAPLGKTPSDDECGLGRKHTEGELQTSRLKNTDGTEHRPREGEMTSRAFLREAISLYGQQVDLQTDPEALICMGTAAGAENHTVKSAKKRKEHWLVPMEVGQDSSRAHISPSVRKKRKQLRDSPDPLVAGQGFEGLCGRSESETQVERFEREAAGQGEVASGRDGKACVVGNAQDPRGLPRDSGLMEASEAGDSGYSSHLEDSKLDQSSADVSTIIDFEEQCSLAHSAASVESSLEPKDTKTQGQRSPNARGVMWESELDPAGPGMNNDTNEMPTLYSGDSISPLLLSDKAQQGFRRMCKNISVQNLQALEVEPPVNQVTSTSLVTAAIEEKELYESSSSFQRPEENPSSVPLESDGRTSAVSSLSGGDVRVRHRTSFREIIKYLFGVGEPGVGQEDTTHTEEPAGDGGSVAEMYDYFFSEFEIGNFFLPLSQAMGNGKNEPVPVTSSSRYSNRNLQFPEAYDYFFPDDSSIESEDKGDGDHNQAPIRVVTCLNKDTSEPLGAVTTPDMYKHFFTNSDWRESLFWRNPLSLRRMRFKGLTGPREGSTSCVVVTAERQGRSVFSTICTESSVDFHGAVSPQTPLYCLEEQIFRELAEQQRQYTDLQTAIAVPNSPLLSLRQSDMCLLCIAFASWVLKTANPQDSDTWKAALLANISALSAIRYLRRYVIEEGDEP</sequence>
<feature type="region of interest" description="Disordered" evidence="1">
    <location>
        <begin position="30"/>
        <end position="78"/>
    </location>
</feature>
<comment type="caution">
    <text evidence="2">The sequence shown here is derived from an EMBL/GenBank/DDBJ whole genome shotgun (WGS) entry which is preliminary data.</text>
</comment>
<dbReference type="GO" id="GO:0005634">
    <property type="term" value="C:nucleus"/>
    <property type="evidence" value="ECO:0007669"/>
    <property type="project" value="TreeGrafter"/>
</dbReference>
<feature type="compositionally biased region" description="Basic and acidic residues" evidence="1">
    <location>
        <begin position="175"/>
        <end position="187"/>
    </location>
</feature>
<feature type="region of interest" description="Disordered" evidence="1">
    <location>
        <begin position="218"/>
        <end position="276"/>
    </location>
</feature>